<dbReference type="SMART" id="SM00388">
    <property type="entry name" value="HisKA"/>
    <property type="match status" value="1"/>
</dbReference>
<keyword evidence="7" id="KW-0812">Transmembrane</keyword>
<dbReference type="PANTHER" id="PTHR42878:SF15">
    <property type="entry name" value="BACTERIOPHYTOCHROME"/>
    <property type="match status" value="1"/>
</dbReference>
<dbReference type="Proteomes" id="UP000271010">
    <property type="component" value="Unassembled WGS sequence"/>
</dbReference>
<evidence type="ECO:0000256" key="6">
    <source>
        <dbReference type="ARBA" id="ARBA00022777"/>
    </source>
</evidence>
<dbReference type="CDD" id="cd06225">
    <property type="entry name" value="HAMP"/>
    <property type="match status" value="1"/>
</dbReference>
<dbReference type="InterPro" id="IPR007891">
    <property type="entry name" value="CHASE3"/>
</dbReference>
<evidence type="ECO:0000256" key="4">
    <source>
        <dbReference type="ARBA" id="ARBA00022553"/>
    </source>
</evidence>
<dbReference type="InterPro" id="IPR005467">
    <property type="entry name" value="His_kinase_dom"/>
</dbReference>
<dbReference type="SMART" id="SM00387">
    <property type="entry name" value="HATPase_c"/>
    <property type="match status" value="1"/>
</dbReference>
<dbReference type="Pfam" id="PF00512">
    <property type="entry name" value="HisKA"/>
    <property type="match status" value="1"/>
</dbReference>
<dbReference type="PANTHER" id="PTHR42878">
    <property type="entry name" value="TWO-COMPONENT HISTIDINE KINASE"/>
    <property type="match status" value="1"/>
</dbReference>
<dbReference type="EC" id="2.7.13.3" evidence="3"/>
<feature type="transmembrane region" description="Helical" evidence="7">
    <location>
        <begin position="7"/>
        <end position="26"/>
    </location>
</feature>
<evidence type="ECO:0000256" key="7">
    <source>
        <dbReference type="SAM" id="Phobius"/>
    </source>
</evidence>
<dbReference type="AlphaFoldDB" id="A0A3M9MT12"/>
<evidence type="ECO:0000313" key="10">
    <source>
        <dbReference type="EMBL" id="RNI28043.1"/>
    </source>
</evidence>
<dbReference type="EMBL" id="RJJE01000017">
    <property type="protein sequence ID" value="RNI28043.1"/>
    <property type="molecule type" value="Genomic_DNA"/>
</dbReference>
<comment type="caution">
    <text evidence="10">The sequence shown here is derived from an EMBL/GenBank/DDBJ whole genome shotgun (WGS) entry which is preliminary data.</text>
</comment>
<dbReference type="CDD" id="cd00082">
    <property type="entry name" value="HisKA"/>
    <property type="match status" value="1"/>
</dbReference>
<evidence type="ECO:0000256" key="3">
    <source>
        <dbReference type="ARBA" id="ARBA00012438"/>
    </source>
</evidence>
<dbReference type="GO" id="GO:0030295">
    <property type="term" value="F:protein kinase activator activity"/>
    <property type="evidence" value="ECO:0007669"/>
    <property type="project" value="TreeGrafter"/>
</dbReference>
<name>A0A3M9MT12_9BACT</name>
<dbReference type="InterPro" id="IPR036097">
    <property type="entry name" value="HisK_dim/P_sf"/>
</dbReference>
<comment type="subcellular location">
    <subcellularLocation>
        <location evidence="2">Membrane</location>
    </subcellularLocation>
</comment>
<dbReference type="SUPFAM" id="SSF158472">
    <property type="entry name" value="HAMP domain-like"/>
    <property type="match status" value="1"/>
</dbReference>
<gene>
    <name evidence="10" type="ORF">EFA69_18350</name>
</gene>
<dbReference type="Pfam" id="PF05227">
    <property type="entry name" value="CHASE3"/>
    <property type="match status" value="1"/>
</dbReference>
<dbReference type="GO" id="GO:0016020">
    <property type="term" value="C:membrane"/>
    <property type="evidence" value="ECO:0007669"/>
    <property type="project" value="UniProtKB-SubCell"/>
</dbReference>
<keyword evidence="11" id="KW-1185">Reference proteome</keyword>
<evidence type="ECO:0000313" key="11">
    <source>
        <dbReference type="Proteomes" id="UP000271010"/>
    </source>
</evidence>
<proteinExistence type="predicted"/>
<keyword evidence="5" id="KW-0808">Transferase</keyword>
<dbReference type="GO" id="GO:0000155">
    <property type="term" value="F:phosphorelay sensor kinase activity"/>
    <property type="evidence" value="ECO:0007669"/>
    <property type="project" value="InterPro"/>
</dbReference>
<feature type="domain" description="Histidine kinase" evidence="8">
    <location>
        <begin position="281"/>
        <end position="491"/>
    </location>
</feature>
<dbReference type="GO" id="GO:0000156">
    <property type="term" value="F:phosphorelay response regulator activity"/>
    <property type="evidence" value="ECO:0007669"/>
    <property type="project" value="TreeGrafter"/>
</dbReference>
<dbReference type="SUPFAM" id="SSF55874">
    <property type="entry name" value="ATPase domain of HSP90 chaperone/DNA topoisomerase II/histidine kinase"/>
    <property type="match status" value="1"/>
</dbReference>
<organism evidence="10 11">
    <name type="scientific">Rufibacter immobilis</name>
    <dbReference type="NCBI Taxonomy" id="1348778"/>
    <lineage>
        <taxon>Bacteria</taxon>
        <taxon>Pseudomonadati</taxon>
        <taxon>Bacteroidota</taxon>
        <taxon>Cytophagia</taxon>
        <taxon>Cytophagales</taxon>
        <taxon>Hymenobacteraceae</taxon>
        <taxon>Rufibacter</taxon>
    </lineage>
</organism>
<keyword evidence="4" id="KW-0597">Phosphoprotein</keyword>
<evidence type="ECO:0000259" key="8">
    <source>
        <dbReference type="PROSITE" id="PS50109"/>
    </source>
</evidence>
<dbReference type="GO" id="GO:0007234">
    <property type="term" value="P:osmosensory signaling via phosphorelay pathway"/>
    <property type="evidence" value="ECO:0007669"/>
    <property type="project" value="TreeGrafter"/>
</dbReference>
<reference evidence="10 11" key="1">
    <citation type="submission" date="2018-11" db="EMBL/GenBank/DDBJ databases">
        <title>Rufibacter latericius sp. nov., isolated from water in Baiyang Lake.</title>
        <authorList>
            <person name="Yang Y."/>
        </authorList>
    </citation>
    <scope>NUCLEOTIDE SEQUENCE [LARGE SCALE GENOMIC DNA]</scope>
    <source>
        <strain evidence="10 11">MCC P1</strain>
    </source>
</reference>
<evidence type="ECO:0000256" key="1">
    <source>
        <dbReference type="ARBA" id="ARBA00000085"/>
    </source>
</evidence>
<evidence type="ECO:0000259" key="9">
    <source>
        <dbReference type="PROSITE" id="PS50885"/>
    </source>
</evidence>
<protein>
    <recommendedName>
        <fullName evidence="3">histidine kinase</fullName>
        <ecNumber evidence="3">2.7.13.3</ecNumber>
    </recommendedName>
</protein>
<dbReference type="InterPro" id="IPR003661">
    <property type="entry name" value="HisK_dim/P_dom"/>
</dbReference>
<sequence>MKLITTIYLAIGIVLVMLSIVTFGYIQQTKEVKQSIAEVLETSNIIRESEQAQKLIIDMETGLRGYLLTGRKVFLEPYDAGKVTFAQTIARLDSITKDYKVQNQLVRDIKDIATHWQTTFSEPLIKSRASSHLGHSFKAHYDSVYSNTVLLGVGKGIMDKARNKFDLLEKEEELLQASRLKELDSSLQLTNIVAIGLTLLSIAIGGFLAYVLGRTIRNRFQRMNNLALSIAQGKYDVSLTDHKHDEISGLTHSLNIMAEKLQSSFTHLTKVNQELDQFAYVVSHDLKAPLRAINNLAEWIEEDLQTDDKEILQNFSTLRGRVHRMENLINGILEYSRIGRKALPTSTFSVQDMLKEVLENLAPPASFTVKASTELPVITAERTLFYQVLSNLLSNAFKYHHTQQGNIEIRAKELPSHYLFEVQDDGPGIPKEYQQKVFTIFQTMEARDVKESTGVGLSIVKKIVEEKGGQIWIDSDGSSGTTFLFTWPKSHALTSTPPKTSAS</sequence>
<dbReference type="PROSITE" id="PS50885">
    <property type="entry name" value="HAMP"/>
    <property type="match status" value="1"/>
</dbReference>
<evidence type="ECO:0000256" key="5">
    <source>
        <dbReference type="ARBA" id="ARBA00022679"/>
    </source>
</evidence>
<dbReference type="RefSeq" id="WP_123134510.1">
    <property type="nucleotide sequence ID" value="NZ_RJJE01000017.1"/>
</dbReference>
<dbReference type="Pfam" id="PF02518">
    <property type="entry name" value="HATPase_c"/>
    <property type="match status" value="1"/>
</dbReference>
<feature type="transmembrane region" description="Helical" evidence="7">
    <location>
        <begin position="192"/>
        <end position="213"/>
    </location>
</feature>
<accession>A0A3M9MT12</accession>
<dbReference type="Gene3D" id="3.30.565.10">
    <property type="entry name" value="Histidine kinase-like ATPase, C-terminal domain"/>
    <property type="match status" value="1"/>
</dbReference>
<dbReference type="InterPro" id="IPR004358">
    <property type="entry name" value="Sig_transdc_His_kin-like_C"/>
</dbReference>
<dbReference type="OrthoDB" id="9766459at2"/>
<dbReference type="PROSITE" id="PS50109">
    <property type="entry name" value="HIS_KIN"/>
    <property type="match status" value="1"/>
</dbReference>
<dbReference type="PRINTS" id="PR00344">
    <property type="entry name" value="BCTRLSENSOR"/>
</dbReference>
<keyword evidence="6" id="KW-0418">Kinase</keyword>
<dbReference type="InterPro" id="IPR003594">
    <property type="entry name" value="HATPase_dom"/>
</dbReference>
<dbReference type="CDD" id="cd19410">
    <property type="entry name" value="HK9-like_sensor"/>
    <property type="match status" value="1"/>
</dbReference>
<dbReference type="InterPro" id="IPR050351">
    <property type="entry name" value="BphY/WalK/GraS-like"/>
</dbReference>
<keyword evidence="7" id="KW-1133">Transmembrane helix</keyword>
<dbReference type="Gene3D" id="6.10.340.10">
    <property type="match status" value="1"/>
</dbReference>
<dbReference type="InterPro" id="IPR003660">
    <property type="entry name" value="HAMP_dom"/>
</dbReference>
<comment type="catalytic activity">
    <reaction evidence="1">
        <text>ATP + protein L-histidine = ADP + protein N-phospho-L-histidine.</text>
        <dbReference type="EC" id="2.7.13.3"/>
    </reaction>
</comment>
<dbReference type="SMART" id="SM00304">
    <property type="entry name" value="HAMP"/>
    <property type="match status" value="1"/>
</dbReference>
<dbReference type="Gene3D" id="1.10.287.130">
    <property type="match status" value="1"/>
</dbReference>
<dbReference type="SUPFAM" id="SSF47384">
    <property type="entry name" value="Homodimeric domain of signal transducing histidine kinase"/>
    <property type="match status" value="1"/>
</dbReference>
<dbReference type="Pfam" id="PF00672">
    <property type="entry name" value="HAMP"/>
    <property type="match status" value="1"/>
</dbReference>
<feature type="domain" description="HAMP" evidence="9">
    <location>
        <begin position="214"/>
        <end position="266"/>
    </location>
</feature>
<dbReference type="InterPro" id="IPR036890">
    <property type="entry name" value="HATPase_C_sf"/>
</dbReference>
<keyword evidence="7" id="KW-0472">Membrane</keyword>
<evidence type="ECO:0000256" key="2">
    <source>
        <dbReference type="ARBA" id="ARBA00004370"/>
    </source>
</evidence>